<dbReference type="EMBL" id="LAZR01019301">
    <property type="protein sequence ID" value="KKL93046.1"/>
    <property type="molecule type" value="Genomic_DNA"/>
</dbReference>
<dbReference type="AlphaFoldDB" id="A0A0F9GR13"/>
<evidence type="ECO:0000313" key="1">
    <source>
        <dbReference type="EMBL" id="KKL93046.1"/>
    </source>
</evidence>
<protein>
    <submittedName>
        <fullName evidence="1">Uncharacterized protein</fullName>
    </submittedName>
</protein>
<name>A0A0F9GR13_9ZZZZ</name>
<organism evidence="1">
    <name type="scientific">marine sediment metagenome</name>
    <dbReference type="NCBI Taxonomy" id="412755"/>
    <lineage>
        <taxon>unclassified sequences</taxon>
        <taxon>metagenomes</taxon>
        <taxon>ecological metagenomes</taxon>
    </lineage>
</organism>
<accession>A0A0F9GR13</accession>
<sequence>MTFEVQQTRWDRIIRRVSGSIGPGSRVSETLSELFPVIDVERVPAELLLLGGTKMATGRSIEVQVASNFQHSMLRNPGGSNTIITITSLSIFSSTAQAFALGPTLNTLLNLNLANTSFTDTRLDLATKPVGEVRDEPLLVVGVNTYELRGTAGESIFYQPPEAVAVLGPGTAYNVSCTVANTLLLCSWTWRERPAEASELSL</sequence>
<comment type="caution">
    <text evidence="1">The sequence shown here is derived from an EMBL/GenBank/DDBJ whole genome shotgun (WGS) entry which is preliminary data.</text>
</comment>
<reference evidence="1" key="1">
    <citation type="journal article" date="2015" name="Nature">
        <title>Complex archaea that bridge the gap between prokaryotes and eukaryotes.</title>
        <authorList>
            <person name="Spang A."/>
            <person name="Saw J.H."/>
            <person name="Jorgensen S.L."/>
            <person name="Zaremba-Niedzwiedzka K."/>
            <person name="Martijn J."/>
            <person name="Lind A.E."/>
            <person name="van Eijk R."/>
            <person name="Schleper C."/>
            <person name="Guy L."/>
            <person name="Ettema T.J."/>
        </authorList>
    </citation>
    <scope>NUCLEOTIDE SEQUENCE</scope>
</reference>
<proteinExistence type="predicted"/>
<gene>
    <name evidence="1" type="ORF">LCGC14_1878630</name>
</gene>